<keyword evidence="4 7" id="KW-1133">Transmembrane helix</keyword>
<feature type="transmembrane region" description="Helical" evidence="7">
    <location>
        <begin position="94"/>
        <end position="118"/>
    </location>
</feature>
<feature type="transmembrane region" description="Helical" evidence="7">
    <location>
        <begin position="448"/>
        <end position="465"/>
    </location>
</feature>
<feature type="transmembrane region" description="Helical" evidence="7">
    <location>
        <begin position="156"/>
        <end position="177"/>
    </location>
</feature>
<dbReference type="RefSeq" id="WP_285235401.1">
    <property type="nucleotide sequence ID" value="NZ_CP116346.1"/>
</dbReference>
<dbReference type="GO" id="GO:0016020">
    <property type="term" value="C:membrane"/>
    <property type="evidence" value="ECO:0007669"/>
    <property type="project" value="UniProtKB-SubCell"/>
</dbReference>
<feature type="transmembrane region" description="Helical" evidence="7">
    <location>
        <begin position="222"/>
        <end position="242"/>
    </location>
</feature>
<dbReference type="Proteomes" id="UP001177769">
    <property type="component" value="Chromosome"/>
</dbReference>
<feature type="compositionally biased region" description="Low complexity" evidence="6">
    <location>
        <begin position="1"/>
        <end position="13"/>
    </location>
</feature>
<feature type="transmembrane region" description="Helical" evidence="7">
    <location>
        <begin position="66"/>
        <end position="82"/>
    </location>
</feature>
<evidence type="ECO:0000256" key="3">
    <source>
        <dbReference type="ARBA" id="ARBA00022692"/>
    </source>
</evidence>
<feature type="region of interest" description="Disordered" evidence="6">
    <location>
        <begin position="1"/>
        <end position="20"/>
    </location>
</feature>
<name>A0AA95SND7_9BURK</name>
<dbReference type="SUPFAM" id="SSF103473">
    <property type="entry name" value="MFS general substrate transporter"/>
    <property type="match status" value="1"/>
</dbReference>
<dbReference type="PRINTS" id="PR01036">
    <property type="entry name" value="TCRTETB"/>
</dbReference>
<organism evidence="9 10">
    <name type="scientific">Paucibacter sediminis</name>
    <dbReference type="NCBI Taxonomy" id="3019553"/>
    <lineage>
        <taxon>Bacteria</taxon>
        <taxon>Pseudomonadati</taxon>
        <taxon>Pseudomonadota</taxon>
        <taxon>Betaproteobacteria</taxon>
        <taxon>Burkholderiales</taxon>
        <taxon>Sphaerotilaceae</taxon>
        <taxon>Roseateles</taxon>
    </lineage>
</organism>
<dbReference type="Pfam" id="PF07690">
    <property type="entry name" value="MFS_1"/>
    <property type="match status" value="1"/>
</dbReference>
<dbReference type="PANTHER" id="PTHR42718:SF9">
    <property type="entry name" value="MAJOR FACILITATOR SUPERFAMILY MULTIDRUG TRANSPORTER MFSC"/>
    <property type="match status" value="1"/>
</dbReference>
<dbReference type="InterPro" id="IPR020846">
    <property type="entry name" value="MFS_dom"/>
</dbReference>
<dbReference type="EMBL" id="CP116346">
    <property type="protein sequence ID" value="WIT14273.1"/>
    <property type="molecule type" value="Genomic_DNA"/>
</dbReference>
<keyword evidence="5 7" id="KW-0472">Membrane</keyword>
<accession>A0AA95SND7</accession>
<feature type="transmembrane region" description="Helical" evidence="7">
    <location>
        <begin position="183"/>
        <end position="202"/>
    </location>
</feature>
<evidence type="ECO:0000313" key="10">
    <source>
        <dbReference type="Proteomes" id="UP001177769"/>
    </source>
</evidence>
<dbReference type="PANTHER" id="PTHR42718">
    <property type="entry name" value="MAJOR FACILITATOR SUPERFAMILY MULTIDRUG TRANSPORTER MFSC"/>
    <property type="match status" value="1"/>
</dbReference>
<feature type="transmembrane region" description="Helical" evidence="7">
    <location>
        <begin position="124"/>
        <end position="144"/>
    </location>
</feature>
<dbReference type="KEGG" id="pais:PFX98_11815"/>
<evidence type="ECO:0000256" key="5">
    <source>
        <dbReference type="ARBA" id="ARBA00023136"/>
    </source>
</evidence>
<dbReference type="GO" id="GO:0022857">
    <property type="term" value="F:transmembrane transporter activity"/>
    <property type="evidence" value="ECO:0007669"/>
    <property type="project" value="InterPro"/>
</dbReference>
<feature type="transmembrane region" description="Helical" evidence="7">
    <location>
        <begin position="289"/>
        <end position="312"/>
    </location>
</feature>
<dbReference type="InterPro" id="IPR011701">
    <property type="entry name" value="MFS"/>
</dbReference>
<proteinExistence type="predicted"/>
<evidence type="ECO:0000313" key="9">
    <source>
        <dbReference type="EMBL" id="WIT14273.1"/>
    </source>
</evidence>
<feature type="transmembrane region" description="Helical" evidence="7">
    <location>
        <begin position="248"/>
        <end position="268"/>
    </location>
</feature>
<feature type="transmembrane region" description="Helical" evidence="7">
    <location>
        <begin position="421"/>
        <end position="442"/>
    </location>
</feature>
<dbReference type="Gene3D" id="1.20.1720.10">
    <property type="entry name" value="Multidrug resistance protein D"/>
    <property type="match status" value="1"/>
</dbReference>
<evidence type="ECO:0000256" key="6">
    <source>
        <dbReference type="SAM" id="MobiDB-lite"/>
    </source>
</evidence>
<feature type="transmembrane region" description="Helical" evidence="7">
    <location>
        <begin position="381"/>
        <end position="400"/>
    </location>
</feature>
<sequence length="471" mass="47472">MDTATNTATNLANDKAQAPPARPTLTGLLASLALCVLLPALGTSSANIALPALVEALGAPMQQVQWVVLAYLLASTGLMVGVGRLADMLGHRRLLLAGVLLFTAASALCGLGAGLWPLVAARAAQGLGAAAMLALATSLVSAAVPKARAGRAMGLLGSMSALGTALGPALGGLLIAALGWRSIFLVNVPLGLLALGLAWRYLPAERAVQDSARPRFSTLATLLLAALLLALGLAAYALAMTLGRGSFGALNLALLGAAALVLTLFLLLEAHSATPLIPWASLRAPRLRAGLAMTALVSTVMMATLVAGPFYLAQTLGLDMARTGMVMAVGPVVAAFSGVPAGRWVDRLGAARMSIYGLAAMLAGCLALSMVAAAAPLALALAGYLGPIVVITAGYALFQAANNSALMSELAPQQRGVISGLLNLARNLGLITGASALGVLFAVAGMRITFVAAAALLLLALLLAPRRRQAN</sequence>
<evidence type="ECO:0000256" key="2">
    <source>
        <dbReference type="ARBA" id="ARBA00022448"/>
    </source>
</evidence>
<dbReference type="CDD" id="cd17321">
    <property type="entry name" value="MFS_MMR_MDR_like"/>
    <property type="match status" value="1"/>
</dbReference>
<protein>
    <submittedName>
        <fullName evidence="9">MFS transporter</fullName>
    </submittedName>
</protein>
<gene>
    <name evidence="9" type="ORF">PFX98_11815</name>
</gene>
<comment type="subcellular location">
    <subcellularLocation>
        <location evidence="1">Membrane</location>
        <topology evidence="1">Multi-pass membrane protein</topology>
    </subcellularLocation>
</comment>
<evidence type="ECO:0000256" key="7">
    <source>
        <dbReference type="SAM" id="Phobius"/>
    </source>
</evidence>
<keyword evidence="3 7" id="KW-0812">Transmembrane</keyword>
<keyword evidence="10" id="KW-1185">Reference proteome</keyword>
<dbReference type="AlphaFoldDB" id="A0AA95SND7"/>
<evidence type="ECO:0000256" key="1">
    <source>
        <dbReference type="ARBA" id="ARBA00004141"/>
    </source>
</evidence>
<dbReference type="PROSITE" id="PS50850">
    <property type="entry name" value="MFS"/>
    <property type="match status" value="1"/>
</dbReference>
<feature type="domain" description="Major facilitator superfamily (MFS) profile" evidence="8">
    <location>
        <begin position="28"/>
        <end position="471"/>
    </location>
</feature>
<dbReference type="Gene3D" id="1.20.1250.20">
    <property type="entry name" value="MFS general substrate transporter like domains"/>
    <property type="match status" value="1"/>
</dbReference>
<feature type="transmembrane region" description="Helical" evidence="7">
    <location>
        <begin position="324"/>
        <end position="342"/>
    </location>
</feature>
<dbReference type="InterPro" id="IPR036259">
    <property type="entry name" value="MFS_trans_sf"/>
</dbReference>
<keyword evidence="2" id="KW-0813">Transport</keyword>
<evidence type="ECO:0000259" key="8">
    <source>
        <dbReference type="PROSITE" id="PS50850"/>
    </source>
</evidence>
<evidence type="ECO:0000256" key="4">
    <source>
        <dbReference type="ARBA" id="ARBA00022989"/>
    </source>
</evidence>
<reference evidence="9" key="1">
    <citation type="submission" date="2023-01" db="EMBL/GenBank/DDBJ databases">
        <title>Whole genome sequence of Paucibacter sp. S2-9 isolated from pond sediment.</title>
        <authorList>
            <person name="Jung J.Y."/>
        </authorList>
    </citation>
    <scope>NUCLEOTIDE SEQUENCE</scope>
    <source>
        <strain evidence="9">S2-9</strain>
    </source>
</reference>
<feature type="transmembrane region" description="Helical" evidence="7">
    <location>
        <begin position="354"/>
        <end position="375"/>
    </location>
</feature>